<evidence type="ECO:0000313" key="2">
    <source>
        <dbReference type="Proteomes" id="UP001497644"/>
    </source>
</evidence>
<accession>A0AAV2N536</accession>
<gene>
    <name evidence="1" type="ORF">LPLAT_LOCUS1640</name>
</gene>
<proteinExistence type="predicted"/>
<dbReference type="AlphaFoldDB" id="A0AAV2N536"/>
<organism evidence="1 2">
    <name type="scientific">Lasius platythorax</name>
    <dbReference type="NCBI Taxonomy" id="488582"/>
    <lineage>
        <taxon>Eukaryota</taxon>
        <taxon>Metazoa</taxon>
        <taxon>Ecdysozoa</taxon>
        <taxon>Arthropoda</taxon>
        <taxon>Hexapoda</taxon>
        <taxon>Insecta</taxon>
        <taxon>Pterygota</taxon>
        <taxon>Neoptera</taxon>
        <taxon>Endopterygota</taxon>
        <taxon>Hymenoptera</taxon>
        <taxon>Apocrita</taxon>
        <taxon>Aculeata</taxon>
        <taxon>Formicoidea</taxon>
        <taxon>Formicidae</taxon>
        <taxon>Formicinae</taxon>
        <taxon>Lasius</taxon>
        <taxon>Lasius</taxon>
    </lineage>
</organism>
<evidence type="ECO:0000313" key="1">
    <source>
        <dbReference type="EMBL" id="CAL1675155.1"/>
    </source>
</evidence>
<protein>
    <submittedName>
        <fullName evidence="1">Uncharacterized protein</fullName>
    </submittedName>
</protein>
<reference evidence="1" key="1">
    <citation type="submission" date="2024-04" db="EMBL/GenBank/DDBJ databases">
        <authorList>
            <consortium name="Molecular Ecology Group"/>
        </authorList>
    </citation>
    <scope>NUCLEOTIDE SEQUENCE</scope>
</reference>
<sequence>MTRRWDIKREKGGRWWQFWQHGRDRAARRTPRELLEKGERVAKFPMPPPPSLASTTHLRQPPIVSLCQDGVSHPGVCLDAISRT</sequence>
<name>A0AAV2N536_9HYME</name>
<dbReference type="EMBL" id="OZ034833">
    <property type="protein sequence ID" value="CAL1675155.1"/>
    <property type="molecule type" value="Genomic_DNA"/>
</dbReference>
<dbReference type="Proteomes" id="UP001497644">
    <property type="component" value="Chromosome 10"/>
</dbReference>
<keyword evidence="2" id="KW-1185">Reference proteome</keyword>